<dbReference type="Proteomes" id="UP000800097">
    <property type="component" value="Unassembled WGS sequence"/>
</dbReference>
<evidence type="ECO:0000313" key="4">
    <source>
        <dbReference type="Proteomes" id="UP000800097"/>
    </source>
</evidence>
<feature type="compositionally biased region" description="Low complexity" evidence="2">
    <location>
        <begin position="197"/>
        <end position="206"/>
    </location>
</feature>
<evidence type="ECO:0000313" key="3">
    <source>
        <dbReference type="EMBL" id="KAF2277413.1"/>
    </source>
</evidence>
<dbReference type="OrthoDB" id="4716584at2759"/>
<proteinExistence type="predicted"/>
<feature type="region of interest" description="Disordered" evidence="2">
    <location>
        <begin position="1"/>
        <end position="235"/>
    </location>
</feature>
<feature type="coiled-coil region" evidence="1">
    <location>
        <begin position="295"/>
        <end position="329"/>
    </location>
</feature>
<sequence>MAPPEIQVMEGPVTPLEDMQQHPNGYSKPLRKFVPELVETTTRSTRRAPPPPPIDTSLVPGKKVTTVVEEAGDSSVEPSRTHRRRRSQEKFAQEWEQWGSKAQEEFSKHKQDAASKSETRRSRDTVPRCRRASFPRTPPPPPENTPAVDLPQNPLFLEIQRATSTSPVSRRRPSWASMRSSHSFRVPDLDPIESSESEPGSPLSFSTSHSAVSKHSHHFREVSTNNSPDDRDPGPLLELAAKAAEQQLREQAMAAFINQDEHEHVDHFIDREVDTPPVSEKPRRESFCPENNWDLLEMRRYREEVERQKEAKREEKRRLQAKLNKLDFKKTDCWDQAMSWLKTPVAHLVITPLDDVMLDPMQRCARPPMLGTDIEFPRCSSPETARFDTTQGCDAVRIATDYLAEQSLQAEKGEGLWCGQNMATDRPSFYSRVNSAANSRSPSPSAGGLWAGLCARTGRTPPRGPTGILTPRMGTNVPSPSPTPSSHLMPPTPPPTRADFACIDQKLATEAAIDKDYGDEFVTQVYNYLSLGYPSIGRMFDEELSRISRIPVSELRQDDHLPSARGYIRLGEDACADSNIKEETCMRWRALRMYIREWARQHPNMASERSASHTAERRGSWAN</sequence>
<feature type="compositionally biased region" description="Basic and acidic residues" evidence="2">
    <location>
        <begin position="102"/>
        <end position="127"/>
    </location>
</feature>
<accession>A0A6A6JMR5</accession>
<gene>
    <name evidence="3" type="ORF">EI97DRAFT_290770</name>
</gene>
<dbReference type="EMBL" id="ML986490">
    <property type="protein sequence ID" value="KAF2277413.1"/>
    <property type="molecule type" value="Genomic_DNA"/>
</dbReference>
<dbReference type="AlphaFoldDB" id="A0A6A6JMR5"/>
<feature type="region of interest" description="Disordered" evidence="2">
    <location>
        <begin position="460"/>
        <end position="494"/>
    </location>
</feature>
<dbReference type="GeneID" id="54547620"/>
<keyword evidence="4" id="KW-1185">Reference proteome</keyword>
<protein>
    <submittedName>
        <fullName evidence="3">Uncharacterized protein</fullName>
    </submittedName>
</protein>
<dbReference type="RefSeq" id="XP_033654952.1">
    <property type="nucleotide sequence ID" value="XM_033794445.1"/>
</dbReference>
<name>A0A6A6JMR5_WESOR</name>
<evidence type="ECO:0000256" key="1">
    <source>
        <dbReference type="SAM" id="Coils"/>
    </source>
</evidence>
<organism evidence="3 4">
    <name type="scientific">Westerdykella ornata</name>
    <dbReference type="NCBI Taxonomy" id="318751"/>
    <lineage>
        <taxon>Eukaryota</taxon>
        <taxon>Fungi</taxon>
        <taxon>Dikarya</taxon>
        <taxon>Ascomycota</taxon>
        <taxon>Pezizomycotina</taxon>
        <taxon>Dothideomycetes</taxon>
        <taxon>Pleosporomycetidae</taxon>
        <taxon>Pleosporales</taxon>
        <taxon>Sporormiaceae</taxon>
        <taxon>Westerdykella</taxon>
    </lineage>
</organism>
<keyword evidence="1" id="KW-0175">Coiled coil</keyword>
<evidence type="ECO:0000256" key="2">
    <source>
        <dbReference type="SAM" id="MobiDB-lite"/>
    </source>
</evidence>
<reference evidence="3" key="1">
    <citation type="journal article" date="2020" name="Stud. Mycol.">
        <title>101 Dothideomycetes genomes: a test case for predicting lifestyles and emergence of pathogens.</title>
        <authorList>
            <person name="Haridas S."/>
            <person name="Albert R."/>
            <person name="Binder M."/>
            <person name="Bloem J."/>
            <person name="Labutti K."/>
            <person name="Salamov A."/>
            <person name="Andreopoulos B."/>
            <person name="Baker S."/>
            <person name="Barry K."/>
            <person name="Bills G."/>
            <person name="Bluhm B."/>
            <person name="Cannon C."/>
            <person name="Castanera R."/>
            <person name="Culley D."/>
            <person name="Daum C."/>
            <person name="Ezra D."/>
            <person name="Gonzalez J."/>
            <person name="Henrissat B."/>
            <person name="Kuo A."/>
            <person name="Liang C."/>
            <person name="Lipzen A."/>
            <person name="Lutzoni F."/>
            <person name="Magnuson J."/>
            <person name="Mondo S."/>
            <person name="Nolan M."/>
            <person name="Ohm R."/>
            <person name="Pangilinan J."/>
            <person name="Park H.-J."/>
            <person name="Ramirez L."/>
            <person name="Alfaro M."/>
            <person name="Sun H."/>
            <person name="Tritt A."/>
            <person name="Yoshinaga Y."/>
            <person name="Zwiers L.-H."/>
            <person name="Turgeon B."/>
            <person name="Goodwin S."/>
            <person name="Spatafora J."/>
            <person name="Crous P."/>
            <person name="Grigoriev I."/>
        </authorList>
    </citation>
    <scope>NUCLEOTIDE SEQUENCE</scope>
    <source>
        <strain evidence="3">CBS 379.55</strain>
    </source>
</reference>